<feature type="transmembrane region" description="Helical" evidence="1">
    <location>
        <begin position="20"/>
        <end position="45"/>
    </location>
</feature>
<protein>
    <submittedName>
        <fullName evidence="3">CPBP family intramembrane glutamic endopeptidase</fullName>
        <ecNumber evidence="3">3.4.-.-</ecNumber>
    </submittedName>
</protein>
<reference evidence="4" key="1">
    <citation type="journal article" date="2019" name="Int. J. Syst. Evol. Microbiol.">
        <title>The Global Catalogue of Microorganisms (GCM) 10K type strain sequencing project: providing services to taxonomists for standard genome sequencing and annotation.</title>
        <authorList>
            <consortium name="The Broad Institute Genomics Platform"/>
            <consortium name="The Broad Institute Genome Sequencing Center for Infectious Disease"/>
            <person name="Wu L."/>
            <person name="Ma J."/>
        </authorList>
    </citation>
    <scope>NUCLEOTIDE SEQUENCE [LARGE SCALE GENOMIC DNA]</scope>
    <source>
        <strain evidence="4">CECT 7956</strain>
    </source>
</reference>
<dbReference type="RefSeq" id="WP_379839853.1">
    <property type="nucleotide sequence ID" value="NZ_JBHRYQ010000001.1"/>
</dbReference>
<feature type="domain" description="CAAX prenyl protease 2/Lysostaphin resistance protein A-like" evidence="2">
    <location>
        <begin position="170"/>
        <end position="258"/>
    </location>
</feature>
<feature type="transmembrane region" description="Helical" evidence="1">
    <location>
        <begin position="171"/>
        <end position="194"/>
    </location>
</feature>
<feature type="transmembrane region" description="Helical" evidence="1">
    <location>
        <begin position="279"/>
        <end position="301"/>
    </location>
</feature>
<evidence type="ECO:0000313" key="3">
    <source>
        <dbReference type="EMBL" id="MFC3812947.1"/>
    </source>
</evidence>
<gene>
    <name evidence="3" type="ORF">ACFOOI_19950</name>
</gene>
<proteinExistence type="predicted"/>
<evidence type="ECO:0000259" key="2">
    <source>
        <dbReference type="Pfam" id="PF02517"/>
    </source>
</evidence>
<feature type="transmembrane region" description="Helical" evidence="1">
    <location>
        <begin position="65"/>
        <end position="92"/>
    </location>
</feature>
<keyword evidence="1" id="KW-1133">Transmembrane helix</keyword>
<keyword evidence="1" id="KW-0812">Transmembrane</keyword>
<sequence>MNFLQYLKKQGETNPFQSILILTAILLCSLILAQIVGGGLMLVMADIKLADLPNMLTILMKSEKGWWAMMVGQGVSSAFTFIIPGLLFWYAVEKKTFSDLSFKALPVPMVFGLIVLIHLSFSPLSGYLQSVNEGMKLPAALKGLEDLMKGFEENGKVLTEYLTTFSSTAQLLAAIVVIAVIAGIGEELIFRGLLQRKLLLITHNPHVAIWLAAAIFSAIHFQFYGFLPRLLLGALFGYLYYWSGNIWVPIFGHMFNNGLAVIVMHLVHQKKISSEIEKLDTVPMPFIILSTVLCFGLLWVFKNQTELSKEI</sequence>
<name>A0ABV7Z3K9_9BACT</name>
<feature type="transmembrane region" description="Helical" evidence="1">
    <location>
        <begin position="104"/>
        <end position="121"/>
    </location>
</feature>
<accession>A0ABV7Z3K9</accession>
<keyword evidence="1" id="KW-0472">Membrane</keyword>
<keyword evidence="4" id="KW-1185">Reference proteome</keyword>
<evidence type="ECO:0000313" key="4">
    <source>
        <dbReference type="Proteomes" id="UP001595616"/>
    </source>
</evidence>
<feature type="transmembrane region" description="Helical" evidence="1">
    <location>
        <begin position="206"/>
        <end position="226"/>
    </location>
</feature>
<dbReference type="GO" id="GO:0016787">
    <property type="term" value="F:hydrolase activity"/>
    <property type="evidence" value="ECO:0007669"/>
    <property type="project" value="UniProtKB-KW"/>
</dbReference>
<dbReference type="InterPro" id="IPR003675">
    <property type="entry name" value="Rce1/LyrA-like_dom"/>
</dbReference>
<dbReference type="PANTHER" id="PTHR43592">
    <property type="entry name" value="CAAX AMINO TERMINAL PROTEASE"/>
    <property type="match status" value="1"/>
</dbReference>
<dbReference type="EMBL" id="JBHRYQ010000001">
    <property type="protein sequence ID" value="MFC3812947.1"/>
    <property type="molecule type" value="Genomic_DNA"/>
</dbReference>
<dbReference type="EC" id="3.4.-.-" evidence="3"/>
<keyword evidence="3" id="KW-0378">Hydrolase</keyword>
<evidence type="ECO:0000256" key="1">
    <source>
        <dbReference type="SAM" id="Phobius"/>
    </source>
</evidence>
<dbReference type="PANTHER" id="PTHR43592:SF15">
    <property type="entry name" value="CAAX AMINO TERMINAL PROTEASE FAMILY PROTEIN"/>
    <property type="match status" value="1"/>
</dbReference>
<comment type="caution">
    <text evidence="3">The sequence shown here is derived from an EMBL/GenBank/DDBJ whole genome shotgun (WGS) entry which is preliminary data.</text>
</comment>
<organism evidence="3 4">
    <name type="scientific">Lacihabitans lacunae</name>
    <dbReference type="NCBI Taxonomy" id="1028214"/>
    <lineage>
        <taxon>Bacteria</taxon>
        <taxon>Pseudomonadati</taxon>
        <taxon>Bacteroidota</taxon>
        <taxon>Cytophagia</taxon>
        <taxon>Cytophagales</taxon>
        <taxon>Leadbetterellaceae</taxon>
        <taxon>Lacihabitans</taxon>
    </lineage>
</organism>
<feature type="transmembrane region" description="Helical" evidence="1">
    <location>
        <begin position="246"/>
        <end position="267"/>
    </location>
</feature>
<dbReference type="Pfam" id="PF02517">
    <property type="entry name" value="Rce1-like"/>
    <property type="match status" value="1"/>
</dbReference>
<dbReference type="Proteomes" id="UP001595616">
    <property type="component" value="Unassembled WGS sequence"/>
</dbReference>